<dbReference type="SUPFAM" id="SSF54197">
    <property type="entry name" value="HIT-like"/>
    <property type="match status" value="1"/>
</dbReference>
<dbReference type="PANTHER" id="PTHR46648">
    <property type="entry name" value="HIT FAMILY PROTEIN 1"/>
    <property type="match status" value="1"/>
</dbReference>
<sequence>MDCLFCKIVNKEIPCHKVFEDDKVLAFLDIAPVNPGHVLVIPKNHYQNLEEIPEQELCSLIIIVKKIGKLIKENLGYEGYNVSENNDPVAGQVIPHIHFHIIPRKNGDGFELWKQGKYLPGEAEEVLKKINNMVL</sequence>
<reference evidence="5 6" key="1">
    <citation type="journal article" date="2015" name="Nature">
        <title>rRNA introns, odd ribosomes, and small enigmatic genomes across a large radiation of phyla.</title>
        <authorList>
            <person name="Brown C.T."/>
            <person name="Hug L.A."/>
            <person name="Thomas B.C."/>
            <person name="Sharon I."/>
            <person name="Castelle C.J."/>
            <person name="Singh A."/>
            <person name="Wilkins M.J."/>
            <person name="Williams K.H."/>
            <person name="Banfield J.F."/>
        </authorList>
    </citation>
    <scope>NUCLEOTIDE SEQUENCE [LARGE SCALE GENOMIC DNA]</scope>
</reference>
<dbReference type="PROSITE" id="PS00892">
    <property type="entry name" value="HIT_1"/>
    <property type="match status" value="1"/>
</dbReference>
<dbReference type="InterPro" id="IPR011146">
    <property type="entry name" value="HIT-like"/>
</dbReference>
<dbReference type="CDD" id="cd01277">
    <property type="entry name" value="HINT_subgroup"/>
    <property type="match status" value="1"/>
</dbReference>
<proteinExistence type="predicted"/>
<dbReference type="InterPro" id="IPR039384">
    <property type="entry name" value="HINT"/>
</dbReference>
<dbReference type="GO" id="GO:0003824">
    <property type="term" value="F:catalytic activity"/>
    <property type="evidence" value="ECO:0007669"/>
    <property type="project" value="InterPro"/>
</dbReference>
<evidence type="ECO:0000256" key="3">
    <source>
        <dbReference type="PROSITE-ProRule" id="PRU00464"/>
    </source>
</evidence>
<evidence type="ECO:0000256" key="2">
    <source>
        <dbReference type="PIRSR" id="PIRSR601310-3"/>
    </source>
</evidence>
<dbReference type="EMBL" id="LBUU01000002">
    <property type="protein sequence ID" value="KKQ71025.1"/>
    <property type="molecule type" value="Genomic_DNA"/>
</dbReference>
<dbReference type="PRINTS" id="PR00332">
    <property type="entry name" value="HISTRIAD"/>
</dbReference>
<dbReference type="InterPro" id="IPR036265">
    <property type="entry name" value="HIT-like_sf"/>
</dbReference>
<comment type="caution">
    <text evidence="5">The sequence shown here is derived from an EMBL/GenBank/DDBJ whole genome shotgun (WGS) entry which is preliminary data.</text>
</comment>
<name>A0A0G0K6B2_9BACT</name>
<dbReference type="PROSITE" id="PS51084">
    <property type="entry name" value="HIT_2"/>
    <property type="match status" value="1"/>
</dbReference>
<dbReference type="Gene3D" id="3.30.428.10">
    <property type="entry name" value="HIT-like"/>
    <property type="match status" value="1"/>
</dbReference>
<feature type="active site" description="Tele-AMP-histidine intermediate" evidence="1">
    <location>
        <position position="98"/>
    </location>
</feature>
<dbReference type="InterPro" id="IPR001310">
    <property type="entry name" value="Histidine_triad_HIT"/>
</dbReference>
<accession>A0A0G0K6B2</accession>
<dbReference type="PANTHER" id="PTHR46648:SF1">
    <property type="entry name" value="ADENOSINE 5'-MONOPHOSPHORAMIDASE HNT1"/>
    <property type="match status" value="1"/>
</dbReference>
<protein>
    <recommendedName>
        <fullName evidence="4">HIT domain-containing protein</fullName>
    </recommendedName>
</protein>
<dbReference type="AlphaFoldDB" id="A0A0G0K6B2"/>
<gene>
    <name evidence="5" type="ORF">US91_C0002G0104</name>
</gene>
<evidence type="ECO:0000259" key="4">
    <source>
        <dbReference type="PROSITE" id="PS51084"/>
    </source>
</evidence>
<evidence type="ECO:0000313" key="5">
    <source>
        <dbReference type="EMBL" id="KKQ71025.1"/>
    </source>
</evidence>
<organism evidence="5 6">
    <name type="scientific">Candidatus Falkowbacteria bacterium GW2011_GWE1_38_31</name>
    <dbReference type="NCBI Taxonomy" id="1618638"/>
    <lineage>
        <taxon>Bacteria</taxon>
        <taxon>Candidatus Falkowiibacteriota</taxon>
    </lineage>
</organism>
<dbReference type="Pfam" id="PF01230">
    <property type="entry name" value="HIT"/>
    <property type="match status" value="1"/>
</dbReference>
<dbReference type="GO" id="GO:0009117">
    <property type="term" value="P:nucleotide metabolic process"/>
    <property type="evidence" value="ECO:0007669"/>
    <property type="project" value="TreeGrafter"/>
</dbReference>
<evidence type="ECO:0000256" key="1">
    <source>
        <dbReference type="PIRSR" id="PIRSR601310-1"/>
    </source>
</evidence>
<feature type="domain" description="HIT" evidence="4">
    <location>
        <begin position="4"/>
        <end position="111"/>
    </location>
</feature>
<evidence type="ECO:0000313" key="6">
    <source>
        <dbReference type="Proteomes" id="UP000034022"/>
    </source>
</evidence>
<feature type="short sequence motif" description="Histidine triad motif" evidence="2 3">
    <location>
        <begin position="96"/>
        <end position="100"/>
    </location>
</feature>
<dbReference type="InterPro" id="IPR019808">
    <property type="entry name" value="Histidine_triad_CS"/>
</dbReference>
<dbReference type="Proteomes" id="UP000034022">
    <property type="component" value="Unassembled WGS sequence"/>
</dbReference>